<evidence type="ECO:0000313" key="1">
    <source>
        <dbReference type="EMBL" id="OBS21619.1"/>
    </source>
</evidence>
<reference evidence="1 2" key="1">
    <citation type="submission" date="2016-06" db="EMBL/GenBank/DDBJ databases">
        <title>Living apart together: crosstalk between the core and supernumerary genomes in a fungal plant pathogen.</title>
        <authorList>
            <person name="Vanheule A."/>
            <person name="Audenaert K."/>
            <person name="Warris S."/>
            <person name="Van De Geest H."/>
            <person name="Schijlen E."/>
            <person name="Hofte M."/>
            <person name="De Saeger S."/>
            <person name="Haesaert G."/>
            <person name="Waalwijk C."/>
            <person name="Van Der Lee T."/>
        </authorList>
    </citation>
    <scope>NUCLEOTIDE SEQUENCE [LARGE SCALE GENOMIC DNA]</scope>
    <source>
        <strain evidence="1 2">2516</strain>
    </source>
</reference>
<gene>
    <name evidence="1" type="ORF">FPOA_07955</name>
</gene>
<comment type="caution">
    <text evidence="1">The sequence shown here is derived from an EMBL/GenBank/DDBJ whole genome shotgun (WGS) entry which is preliminary data.</text>
</comment>
<accession>A0A1B8AM28</accession>
<dbReference type="STRING" id="36050.A0A1B8AM28"/>
<dbReference type="OrthoDB" id="10250130at2759"/>
<name>A0A1B8AM28_FUSPO</name>
<sequence>MKSPVDNRIDVVDLGHDSASPTLALLVVDPQSRFSMECCIDRMNGFDGNVEQGGALDIYNIEATSWSTIPYIPDGIQGPEARTLLSSSIQDKSYLLNMFGERDPSSLGPWRE</sequence>
<proteinExistence type="predicted"/>
<organism evidence="1 2">
    <name type="scientific">Fusarium poae</name>
    <dbReference type="NCBI Taxonomy" id="36050"/>
    <lineage>
        <taxon>Eukaryota</taxon>
        <taxon>Fungi</taxon>
        <taxon>Dikarya</taxon>
        <taxon>Ascomycota</taxon>
        <taxon>Pezizomycotina</taxon>
        <taxon>Sordariomycetes</taxon>
        <taxon>Hypocreomycetidae</taxon>
        <taxon>Hypocreales</taxon>
        <taxon>Nectriaceae</taxon>
        <taxon>Fusarium</taxon>
    </lineage>
</organism>
<protein>
    <submittedName>
        <fullName evidence="1">Uncharacterized protein</fullName>
    </submittedName>
</protein>
<dbReference type="EMBL" id="LYXU01000003">
    <property type="protein sequence ID" value="OBS21619.1"/>
    <property type="molecule type" value="Genomic_DNA"/>
</dbReference>
<keyword evidence="2" id="KW-1185">Reference proteome</keyword>
<evidence type="ECO:0000313" key="2">
    <source>
        <dbReference type="Proteomes" id="UP000091967"/>
    </source>
</evidence>
<dbReference type="Proteomes" id="UP000091967">
    <property type="component" value="Unassembled WGS sequence"/>
</dbReference>
<dbReference type="AlphaFoldDB" id="A0A1B8AM28"/>